<dbReference type="GeneID" id="20088793"/>
<evidence type="ECO:0000256" key="6">
    <source>
        <dbReference type="SAM" id="Phobius"/>
    </source>
</evidence>
<evidence type="ECO:0000256" key="5">
    <source>
        <dbReference type="SAM" id="MobiDB-lite"/>
    </source>
</evidence>
<dbReference type="STRING" id="157072.A0A024TL76"/>
<proteinExistence type="predicted"/>
<feature type="compositionally biased region" description="Basic residues" evidence="5">
    <location>
        <begin position="161"/>
        <end position="170"/>
    </location>
</feature>
<feature type="transmembrane region" description="Helical" evidence="6">
    <location>
        <begin position="276"/>
        <end position="299"/>
    </location>
</feature>
<evidence type="ECO:0000313" key="7">
    <source>
        <dbReference type="EMBL" id="ETV94788.1"/>
    </source>
</evidence>
<feature type="transmembrane region" description="Helical" evidence="6">
    <location>
        <begin position="28"/>
        <end position="48"/>
    </location>
</feature>
<protein>
    <recommendedName>
        <fullName evidence="8">Zinc/iron permease</fullName>
    </recommendedName>
</protein>
<dbReference type="Pfam" id="PF02535">
    <property type="entry name" value="Zip"/>
    <property type="match status" value="1"/>
</dbReference>
<dbReference type="InterPro" id="IPR003689">
    <property type="entry name" value="ZIP"/>
</dbReference>
<evidence type="ECO:0008006" key="8">
    <source>
        <dbReference type="Google" id="ProtNLM"/>
    </source>
</evidence>
<sequence length="338" mass="36426">MDAPSVLQVPACGAVETRPDDYATGDHIVAVFVILGVSLAGALLPVLAARVSFFRKLMPYVRLLNSLGVGIIIATSLVHMLPPGLEALNDPCLNLNYSGLAIVLLVVTMLSMQIMETEMVVWLSPKEKLTDLNSSDFEGPILSPEPHSPSCQLSFQDNGNHNHHHHHHHHGDIVDRSPLAKKLNVILFECSVAVHSIIIGIEMGVASGDTFHTLLTAISFHQFFEGVAVGSSSQGAFTQLKTSVFVALGFASSTPCGIFIGILISGSYTPTSTAALWVRGILHSVAAGILLYMGVVELLTYQFTVNADFHAKTRRDRWTHYMCILLGAGVMAAIGYWA</sequence>
<comment type="subcellular location">
    <subcellularLocation>
        <location evidence="1">Membrane</location>
        <topology evidence="1">Multi-pass membrane protein</topology>
    </subcellularLocation>
</comment>
<keyword evidence="2 6" id="KW-0812">Transmembrane</keyword>
<gene>
    <name evidence="7" type="ORF">H310_11743</name>
</gene>
<keyword evidence="3 6" id="KW-1133">Transmembrane helix</keyword>
<dbReference type="PANTHER" id="PTHR11040">
    <property type="entry name" value="ZINC/IRON TRANSPORTER"/>
    <property type="match status" value="1"/>
</dbReference>
<dbReference type="AlphaFoldDB" id="A0A024TL76"/>
<dbReference type="GO" id="GO:0005886">
    <property type="term" value="C:plasma membrane"/>
    <property type="evidence" value="ECO:0007669"/>
    <property type="project" value="TreeGrafter"/>
</dbReference>
<dbReference type="OrthoDB" id="448280at2759"/>
<dbReference type="VEuPathDB" id="FungiDB:H310_11743"/>
<dbReference type="EMBL" id="KI913984">
    <property type="protein sequence ID" value="ETV94788.1"/>
    <property type="molecule type" value="Genomic_DNA"/>
</dbReference>
<name>A0A024TL76_9STRA</name>
<evidence type="ECO:0000256" key="2">
    <source>
        <dbReference type="ARBA" id="ARBA00022692"/>
    </source>
</evidence>
<reference evidence="7" key="1">
    <citation type="submission" date="2013-12" db="EMBL/GenBank/DDBJ databases">
        <title>The Genome Sequence of Aphanomyces invadans NJM9701.</title>
        <authorList>
            <consortium name="The Broad Institute Genomics Platform"/>
            <person name="Russ C."/>
            <person name="Tyler B."/>
            <person name="van West P."/>
            <person name="Dieguez-Uribeondo J."/>
            <person name="Young S.K."/>
            <person name="Zeng Q."/>
            <person name="Gargeya S."/>
            <person name="Fitzgerald M."/>
            <person name="Abouelleil A."/>
            <person name="Alvarado L."/>
            <person name="Chapman S.B."/>
            <person name="Gainer-Dewar J."/>
            <person name="Goldberg J."/>
            <person name="Griggs A."/>
            <person name="Gujja S."/>
            <person name="Hansen M."/>
            <person name="Howarth C."/>
            <person name="Imamovic A."/>
            <person name="Ireland A."/>
            <person name="Larimer J."/>
            <person name="McCowan C."/>
            <person name="Murphy C."/>
            <person name="Pearson M."/>
            <person name="Poon T.W."/>
            <person name="Priest M."/>
            <person name="Roberts A."/>
            <person name="Saif S."/>
            <person name="Shea T."/>
            <person name="Sykes S."/>
            <person name="Wortman J."/>
            <person name="Nusbaum C."/>
            <person name="Birren B."/>
        </authorList>
    </citation>
    <scope>NUCLEOTIDE SEQUENCE [LARGE SCALE GENOMIC DNA]</scope>
    <source>
        <strain evidence="7">NJM9701</strain>
    </source>
</reference>
<feature type="transmembrane region" description="Helical" evidence="6">
    <location>
        <begin position="93"/>
        <end position="112"/>
    </location>
</feature>
<dbReference type="eggNOG" id="KOG1558">
    <property type="taxonomic scope" value="Eukaryota"/>
</dbReference>
<evidence type="ECO:0000256" key="3">
    <source>
        <dbReference type="ARBA" id="ARBA00022989"/>
    </source>
</evidence>
<feature type="transmembrane region" description="Helical" evidence="6">
    <location>
        <begin position="319"/>
        <end position="337"/>
    </location>
</feature>
<keyword evidence="4 6" id="KW-0472">Membrane</keyword>
<dbReference type="GO" id="GO:0005385">
    <property type="term" value="F:zinc ion transmembrane transporter activity"/>
    <property type="evidence" value="ECO:0007669"/>
    <property type="project" value="TreeGrafter"/>
</dbReference>
<evidence type="ECO:0000256" key="4">
    <source>
        <dbReference type="ARBA" id="ARBA00023136"/>
    </source>
</evidence>
<organism evidence="7">
    <name type="scientific">Aphanomyces invadans</name>
    <dbReference type="NCBI Taxonomy" id="157072"/>
    <lineage>
        <taxon>Eukaryota</taxon>
        <taxon>Sar</taxon>
        <taxon>Stramenopiles</taxon>
        <taxon>Oomycota</taxon>
        <taxon>Saprolegniomycetes</taxon>
        <taxon>Saprolegniales</taxon>
        <taxon>Verrucalvaceae</taxon>
        <taxon>Aphanomyces</taxon>
    </lineage>
</organism>
<feature type="transmembrane region" description="Helical" evidence="6">
    <location>
        <begin position="60"/>
        <end position="81"/>
    </location>
</feature>
<dbReference type="PANTHER" id="PTHR11040:SF44">
    <property type="entry name" value="PROTEIN ZNTC-RELATED"/>
    <property type="match status" value="1"/>
</dbReference>
<feature type="region of interest" description="Disordered" evidence="5">
    <location>
        <begin position="146"/>
        <end position="172"/>
    </location>
</feature>
<accession>A0A024TL76</accession>
<dbReference type="RefSeq" id="XP_008876733.1">
    <property type="nucleotide sequence ID" value="XM_008878511.1"/>
</dbReference>
<evidence type="ECO:0000256" key="1">
    <source>
        <dbReference type="ARBA" id="ARBA00004141"/>
    </source>
</evidence>
<feature type="transmembrane region" description="Helical" evidence="6">
    <location>
        <begin position="244"/>
        <end position="264"/>
    </location>
</feature>